<gene>
    <name evidence="2" type="ORF">PPROV_000497400</name>
</gene>
<dbReference type="Proteomes" id="UP000660262">
    <property type="component" value="Unassembled WGS sequence"/>
</dbReference>
<dbReference type="EMBL" id="BNJQ01000012">
    <property type="protein sequence ID" value="GHP06227.1"/>
    <property type="molecule type" value="Genomic_DNA"/>
</dbReference>
<feature type="region of interest" description="Disordered" evidence="1">
    <location>
        <begin position="188"/>
        <end position="233"/>
    </location>
</feature>
<name>A0A830HMH7_9CHLO</name>
<sequence>MICVKDAKASLWECITRVLDCASDDAKQAAFHNKKGKKRKLDDYKWDGALQSLIDLGADSILLKCEPSADSIPVEAVLAMERRARAKLETVVTNPASQRLPISWYQQCESGLLWKFTVQEEGDNKHVALYVIRRVQKTLFDIPTHTMETLKDTKFTVGKFSELTPTQMAELKDGPGFDAFRAVAREKQARKAERRAAKESKREEARRRDAAAKGLTQNKLSKKERKALEALEA</sequence>
<organism evidence="2 3">
    <name type="scientific">Pycnococcus provasolii</name>
    <dbReference type="NCBI Taxonomy" id="41880"/>
    <lineage>
        <taxon>Eukaryota</taxon>
        <taxon>Viridiplantae</taxon>
        <taxon>Chlorophyta</taxon>
        <taxon>Pseudoscourfieldiophyceae</taxon>
        <taxon>Pseudoscourfieldiales</taxon>
        <taxon>Pycnococcaceae</taxon>
        <taxon>Pycnococcus</taxon>
    </lineage>
</organism>
<evidence type="ECO:0000313" key="2">
    <source>
        <dbReference type="EMBL" id="GHP06227.1"/>
    </source>
</evidence>
<proteinExistence type="predicted"/>
<feature type="compositionally biased region" description="Basic and acidic residues" evidence="1">
    <location>
        <begin position="188"/>
        <end position="211"/>
    </location>
</feature>
<dbReference type="AlphaFoldDB" id="A0A830HMH7"/>
<protein>
    <submittedName>
        <fullName evidence="2">Uncharacterized protein</fullName>
    </submittedName>
</protein>
<keyword evidence="3" id="KW-1185">Reference proteome</keyword>
<evidence type="ECO:0000256" key="1">
    <source>
        <dbReference type="SAM" id="MobiDB-lite"/>
    </source>
</evidence>
<accession>A0A830HMH7</accession>
<evidence type="ECO:0000313" key="3">
    <source>
        <dbReference type="Proteomes" id="UP000660262"/>
    </source>
</evidence>
<comment type="caution">
    <text evidence="2">The sequence shown here is derived from an EMBL/GenBank/DDBJ whole genome shotgun (WGS) entry which is preliminary data.</text>
</comment>
<reference evidence="2" key="1">
    <citation type="submission" date="2020-10" db="EMBL/GenBank/DDBJ databases">
        <title>Unveiling of a novel bifunctional photoreceptor, Dualchrome1, isolated from a cosmopolitan green alga.</title>
        <authorList>
            <person name="Suzuki S."/>
            <person name="Kawachi M."/>
        </authorList>
    </citation>
    <scope>NUCLEOTIDE SEQUENCE</scope>
    <source>
        <strain evidence="2">NIES 2893</strain>
    </source>
</reference>